<reference evidence="12" key="1">
    <citation type="submission" date="2025-08" db="UniProtKB">
        <authorList>
            <consortium name="RefSeq"/>
        </authorList>
    </citation>
    <scope>IDENTIFICATION</scope>
</reference>
<evidence type="ECO:0000256" key="1">
    <source>
        <dbReference type="ARBA" id="ARBA00004287"/>
    </source>
</evidence>
<dbReference type="FunFam" id="1.10.1000.11:FF:000005">
    <property type="entry name" value="Brefeldin A-inhibited guanine nucleotide-exchange 1"/>
    <property type="match status" value="1"/>
</dbReference>
<feature type="region of interest" description="Disordered" evidence="9">
    <location>
        <begin position="243"/>
        <end position="276"/>
    </location>
</feature>
<sequence length="1692" mass="188094">MAASQTLGGSSRAGRVLGHALDKIIKNAAWRKHSALVAACKSALDRLELISESSETDYASPLAGLSSADADLALYPLSLAVDSASPKVLDPALECAHKLFSAGLFRGEIDHRSDPQEPLDSASRLLGSICGCGGLGDDGIELAMLRVLIAAVRSPSVIIRGEALVQIVKSCYNVYLGSQSAVNQVCAKAVLAQILAFVFARAEADTVEVRVQSVSIADMLDLSDKSLNDSTVVQAAQNFINEEMGGSDPEVSMERKAQRESRDEQTNGGDDTEGGGLGMIREDAIFLFRNLCRFSMKFPTSENAEDPLLMRGKVLSLELLKMVIDNSGPVWRTNERFIGTIKQYLCLSLLKNSALSAMSIFQLLCSIFMGLLLRFRSGLKGEIGIFFPMLVLRVVENVLQPSFLQKMTVLSLLEKICHDPQIIVDIFVNYDCDMDAPNVFERIVNGLLKTALGVPPGSVTTLSPAQDATFRIESVKCLSCIVKAMGNWMDQLLRIGEFSPMLDTEYSSENPSTVEGEEGNGTDFDLNSEVNSENAASLEQRRAFKLEFQKGIALFNRKPSKGIEFLINSKKIGSSPEDVASFLKNTAGLNETMIGDYLGERDDFPLKVMHAYVDSLNFEGMDFGEAIRFFLRGFRLPGEAQKIDRIMEKFAERYCKCNPSSFSSADTAYVLAYSVIMLNTDAHNSMVKDKMSKADFIRNNRGINDGKDLPEDYLGSLYDQIVKNEIKMNADSSAPQNKQSNSINKLLGLDSIFNLVNWKQPEEKALGANDMLIRRIQEQIKAKSGKSESAYYAVTDTAILRFMMEVSWAPMMAAFSVTLDQSDDKVATNYSLQGFRHAIHVTSVMHMQTQRDAFVTSVAKFTYLHCVADMKQKNVDAMKAIISIAIEDGNYLQEAWEHVLTCLSRFEHLHLLGEGAPPDASFFIVSHTETEEKAQKTPATPSSKKKGNALQNPSVMAVVRGGSYDSVAPGVTSASGLVTPEQMNNFISNLHLLDQIGSFELNHIFAHSQRLNSDAIVAFVNALCKVSMTELQSPTDPRVFSLTKIVEIAHYNMNRIRLVWSRIWNVLSDFFVSVGLSENLSVAIFVMDSLRQLAMKFLEREELANYNFQNDFLRPFAIVMQKSNSSEIRELIVRCISQMVLSRVKNVKSGWKSVFMVFTIAAADERKNIVLLAFETMEKIVRDYFPHITETETMTFTDCVKCLITFTRSRFNSDASLNAIAFLRFCAVKLAEGLVCSEGHSANGDFPEDGTLTDKDDNIQFWVPLLAGLSKLTSDSRPTIRKGALEVLFNILKDHGHLFSRNFWANIFKSVIFPIYSNAHHTHVGQTSPSQNSSQLEENPWDSETDAVAAQCLVDLFVHFFDVVRWQLTNVIVILTDYLRIPYHKSASTGVASFLHLTGTLGSKFSENEWIEILIPLKQAVLLTQSEFSRISRIMHDVEIPNDQTFYDAELLSENEFVNNEEEEANMETASYAIVKMKGHIAVQLLIVQAVMKLYEVHEEFFTVAHISILLDILSSVASHASTVISQTILLQKLEAACSLLEIPDPPVVHFENEAHQNYLKLLQAIHQSKLFNPHKMSIESQLVGVCEKILKKYLNCAGCQSVQQHPDNGLTQHRVLPLGSAKKEELAARTNLLVFTMQVLSSLDSDSFKRNLPCFFPLFVNLVSCEHSSREVQRVLCDIFHSSIGPIILSS</sequence>
<evidence type="ECO:0000256" key="7">
    <source>
        <dbReference type="ARBA" id="ARBA00022927"/>
    </source>
</evidence>
<dbReference type="InterPro" id="IPR035999">
    <property type="entry name" value="Sec7_dom_sf"/>
</dbReference>
<dbReference type="Pfam" id="PF09324">
    <property type="entry name" value="Sec7-like_HDS"/>
    <property type="match status" value="1"/>
</dbReference>
<dbReference type="Gene3D" id="1.25.10.10">
    <property type="entry name" value="Leucine-rich Repeat Variant"/>
    <property type="match status" value="1"/>
</dbReference>
<dbReference type="GO" id="GO:0032012">
    <property type="term" value="P:regulation of ARF protein signal transduction"/>
    <property type="evidence" value="ECO:0007669"/>
    <property type="project" value="InterPro"/>
</dbReference>
<protein>
    <submittedName>
        <fullName evidence="12">LOW QUALITY PROTEIN: brefeldin A-inhibited guanine nucleotide-exchange protein 1-like</fullName>
    </submittedName>
</protein>
<evidence type="ECO:0000256" key="6">
    <source>
        <dbReference type="ARBA" id="ARBA00022658"/>
    </source>
</evidence>
<dbReference type="GO" id="GO:0005802">
    <property type="term" value="C:trans-Golgi network"/>
    <property type="evidence" value="ECO:0007669"/>
    <property type="project" value="TreeGrafter"/>
</dbReference>
<evidence type="ECO:0000259" key="10">
    <source>
        <dbReference type="PROSITE" id="PS50190"/>
    </source>
</evidence>
<accession>A0AB40BBF4</accession>
<dbReference type="InterPro" id="IPR015403">
    <property type="entry name" value="Mon2/Sec7/BIG1-like_HDS"/>
</dbReference>
<dbReference type="SUPFAM" id="SSF48425">
    <property type="entry name" value="Sec7 domain"/>
    <property type="match status" value="1"/>
</dbReference>
<dbReference type="Proteomes" id="UP001515500">
    <property type="component" value="Chromosome 5"/>
</dbReference>
<evidence type="ECO:0000256" key="5">
    <source>
        <dbReference type="ARBA" id="ARBA00022490"/>
    </source>
</evidence>
<dbReference type="InterPro" id="IPR000904">
    <property type="entry name" value="Sec7_dom"/>
</dbReference>
<keyword evidence="8" id="KW-0472">Membrane</keyword>
<dbReference type="Gene3D" id="1.10.1000.11">
    <property type="entry name" value="Arf Nucleotide-binding Site Opener,domain 2"/>
    <property type="match status" value="1"/>
</dbReference>
<gene>
    <name evidence="12" type="primary">LOC120260975</name>
</gene>
<dbReference type="InterPro" id="IPR032691">
    <property type="entry name" value="Mon2/Sec7/BIG1-like_HUS"/>
</dbReference>
<dbReference type="Pfam" id="PF12783">
    <property type="entry name" value="Sec7-like_HUS"/>
    <property type="match status" value="1"/>
</dbReference>
<evidence type="ECO:0000313" key="12">
    <source>
        <dbReference type="RefSeq" id="XP_039124535.1"/>
    </source>
</evidence>
<dbReference type="GO" id="GO:0005085">
    <property type="term" value="F:guanyl-nucleotide exchange factor activity"/>
    <property type="evidence" value="ECO:0007669"/>
    <property type="project" value="UniProtKB-KW"/>
</dbReference>
<dbReference type="Gene3D" id="1.10.220.20">
    <property type="match status" value="1"/>
</dbReference>
<dbReference type="InterPro" id="IPR046455">
    <property type="entry name" value="Sec7/BIG1-like_C"/>
</dbReference>
<dbReference type="GO" id="GO:0015031">
    <property type="term" value="P:protein transport"/>
    <property type="evidence" value="ECO:0007669"/>
    <property type="project" value="UniProtKB-KW"/>
</dbReference>
<dbReference type="PANTHER" id="PTHR10663">
    <property type="entry name" value="GUANYL-NUCLEOTIDE EXCHANGE FACTOR"/>
    <property type="match status" value="1"/>
</dbReference>
<dbReference type="GeneID" id="120260975"/>
<dbReference type="SMART" id="SM00222">
    <property type="entry name" value="Sec7"/>
    <property type="match status" value="1"/>
</dbReference>
<evidence type="ECO:0000256" key="8">
    <source>
        <dbReference type="ARBA" id="ARBA00023136"/>
    </source>
</evidence>
<dbReference type="InterPro" id="IPR032817">
    <property type="entry name" value="Mon2_C"/>
</dbReference>
<comment type="subunit">
    <text evidence="3">Homodimer.</text>
</comment>
<name>A0AB40BBF4_DIOCR</name>
<dbReference type="Pfam" id="PF01369">
    <property type="entry name" value="Sec7"/>
    <property type="match status" value="1"/>
</dbReference>
<dbReference type="InterPro" id="IPR016024">
    <property type="entry name" value="ARM-type_fold"/>
</dbReference>
<evidence type="ECO:0000313" key="11">
    <source>
        <dbReference type="Proteomes" id="UP001515500"/>
    </source>
</evidence>
<dbReference type="CDD" id="cd00171">
    <property type="entry name" value="Sec7"/>
    <property type="match status" value="1"/>
</dbReference>
<keyword evidence="4" id="KW-0813">Transport</keyword>
<keyword evidence="5" id="KW-0963">Cytoplasm</keyword>
<dbReference type="GO" id="GO:0016020">
    <property type="term" value="C:membrane"/>
    <property type="evidence" value="ECO:0007669"/>
    <property type="project" value="UniProtKB-SubCell"/>
</dbReference>
<feature type="domain" description="SEC7" evidence="10">
    <location>
        <begin position="537"/>
        <end position="724"/>
    </location>
</feature>
<keyword evidence="11" id="KW-1185">Reference proteome</keyword>
<dbReference type="PROSITE" id="PS50190">
    <property type="entry name" value="SEC7"/>
    <property type="match status" value="1"/>
</dbReference>
<dbReference type="PANTHER" id="PTHR10663:SF108">
    <property type="entry name" value="BREFELDIN A-INHIBITED GUANINE NUCLEOTIDE-EXCHANGE PROTEIN 1"/>
    <property type="match status" value="1"/>
</dbReference>
<dbReference type="RefSeq" id="XP_039124535.1">
    <property type="nucleotide sequence ID" value="XM_039268601.1"/>
</dbReference>
<dbReference type="Pfam" id="PF20252">
    <property type="entry name" value="BIG2_C"/>
    <property type="match status" value="1"/>
</dbReference>
<proteinExistence type="predicted"/>
<dbReference type="InterPro" id="IPR023394">
    <property type="entry name" value="Sec7_C_sf"/>
</dbReference>
<dbReference type="Pfam" id="PF16206">
    <property type="entry name" value="Mon2_C"/>
    <property type="match status" value="1"/>
</dbReference>
<evidence type="ECO:0000256" key="4">
    <source>
        <dbReference type="ARBA" id="ARBA00022448"/>
    </source>
</evidence>
<dbReference type="InterPro" id="IPR032629">
    <property type="entry name" value="DCB_dom"/>
</dbReference>
<dbReference type="GO" id="GO:0005829">
    <property type="term" value="C:cytosol"/>
    <property type="evidence" value="ECO:0007669"/>
    <property type="project" value="UniProtKB-SubCell"/>
</dbReference>
<keyword evidence="7" id="KW-0653">Protein transport</keyword>
<organism evidence="11 12">
    <name type="scientific">Dioscorea cayennensis subsp. rotundata</name>
    <name type="common">White Guinea yam</name>
    <name type="synonym">Dioscorea rotundata</name>
    <dbReference type="NCBI Taxonomy" id="55577"/>
    <lineage>
        <taxon>Eukaryota</taxon>
        <taxon>Viridiplantae</taxon>
        <taxon>Streptophyta</taxon>
        <taxon>Embryophyta</taxon>
        <taxon>Tracheophyta</taxon>
        <taxon>Spermatophyta</taxon>
        <taxon>Magnoliopsida</taxon>
        <taxon>Liliopsida</taxon>
        <taxon>Dioscoreales</taxon>
        <taxon>Dioscoreaceae</taxon>
        <taxon>Dioscorea</taxon>
    </lineage>
</organism>
<feature type="compositionally biased region" description="Basic and acidic residues" evidence="9">
    <location>
        <begin position="252"/>
        <end position="265"/>
    </location>
</feature>
<comment type="subcellular location">
    <subcellularLocation>
        <location evidence="2">Cytoplasm</location>
        <location evidence="2">Cytosol</location>
    </subcellularLocation>
    <subcellularLocation>
        <location evidence="1">Membrane</location>
        <topology evidence="1">Peripheral membrane protein</topology>
        <orientation evidence="1">Cytoplasmic side</orientation>
    </subcellularLocation>
</comment>
<evidence type="ECO:0000256" key="3">
    <source>
        <dbReference type="ARBA" id="ARBA00011738"/>
    </source>
</evidence>
<keyword evidence="6" id="KW-0344">Guanine-nucleotide releasing factor</keyword>
<dbReference type="FunFam" id="1.10.220.20:FF:000002">
    <property type="entry name" value="Brefeldin A-inhibited guanine nucleotide-exchange protein 1"/>
    <property type="match status" value="1"/>
</dbReference>
<dbReference type="SUPFAM" id="SSF48371">
    <property type="entry name" value="ARM repeat"/>
    <property type="match status" value="1"/>
</dbReference>
<evidence type="ECO:0000256" key="9">
    <source>
        <dbReference type="SAM" id="MobiDB-lite"/>
    </source>
</evidence>
<dbReference type="Pfam" id="PF16213">
    <property type="entry name" value="DCB"/>
    <property type="match status" value="1"/>
</dbReference>
<dbReference type="InterPro" id="IPR011989">
    <property type="entry name" value="ARM-like"/>
</dbReference>
<evidence type="ECO:0000256" key="2">
    <source>
        <dbReference type="ARBA" id="ARBA00004514"/>
    </source>
</evidence>
<feature type="region of interest" description="Disordered" evidence="9">
    <location>
        <begin position="506"/>
        <end position="528"/>
    </location>
</feature>